<dbReference type="OrthoDB" id="272778at2759"/>
<evidence type="ECO:0000259" key="7">
    <source>
        <dbReference type="PROSITE" id="PS51140"/>
    </source>
</evidence>
<evidence type="ECO:0000256" key="1">
    <source>
        <dbReference type="ARBA" id="ARBA00004141"/>
    </source>
</evidence>
<proteinExistence type="predicted"/>
<keyword evidence="3 6" id="KW-1133">Transmembrane helix</keyword>
<evidence type="ECO:0000256" key="2">
    <source>
        <dbReference type="ARBA" id="ARBA00022692"/>
    </source>
</evidence>
<accession>A0A8H6S7B6</accession>
<dbReference type="GO" id="GO:0004252">
    <property type="term" value="F:serine-type endopeptidase activity"/>
    <property type="evidence" value="ECO:0007669"/>
    <property type="project" value="TreeGrafter"/>
</dbReference>
<dbReference type="GO" id="GO:0043130">
    <property type="term" value="F:ubiquitin binding"/>
    <property type="evidence" value="ECO:0007669"/>
    <property type="project" value="InterPro"/>
</dbReference>
<evidence type="ECO:0000256" key="6">
    <source>
        <dbReference type="SAM" id="Phobius"/>
    </source>
</evidence>
<evidence type="ECO:0000313" key="8">
    <source>
        <dbReference type="EMBL" id="KAF7294163.1"/>
    </source>
</evidence>
<evidence type="ECO:0000256" key="4">
    <source>
        <dbReference type="ARBA" id="ARBA00023136"/>
    </source>
</evidence>
<protein>
    <submittedName>
        <fullName evidence="8">CUE domain-containing protein</fullName>
    </submittedName>
</protein>
<evidence type="ECO:0000256" key="3">
    <source>
        <dbReference type="ARBA" id="ARBA00022989"/>
    </source>
</evidence>
<name>A0A8H6S7B6_MYCCL</name>
<dbReference type="Pfam" id="PF02845">
    <property type="entry name" value="CUE"/>
    <property type="match status" value="1"/>
</dbReference>
<feature type="domain" description="CUE" evidence="7">
    <location>
        <begin position="516"/>
        <end position="558"/>
    </location>
</feature>
<comment type="subcellular location">
    <subcellularLocation>
        <location evidence="1">Membrane</location>
        <topology evidence="1">Multi-pass membrane protein</topology>
    </subcellularLocation>
</comment>
<keyword evidence="9" id="KW-1185">Reference proteome</keyword>
<comment type="caution">
    <text evidence="8">The sequence shown here is derived from an EMBL/GenBank/DDBJ whole genome shotgun (WGS) entry which is preliminary data.</text>
</comment>
<dbReference type="PANTHER" id="PTHR43066:SF21">
    <property type="entry name" value="UBIQUITIN-ASSOCIATED DOMAIN-CONTAINING PROTEIN 2"/>
    <property type="match status" value="1"/>
</dbReference>
<feature type="transmembrane region" description="Helical" evidence="6">
    <location>
        <begin position="236"/>
        <end position="260"/>
    </location>
</feature>
<keyword evidence="4 6" id="KW-0472">Membrane</keyword>
<dbReference type="Proteomes" id="UP000613580">
    <property type="component" value="Unassembled WGS sequence"/>
</dbReference>
<dbReference type="InterPro" id="IPR003892">
    <property type="entry name" value="CUE"/>
</dbReference>
<evidence type="ECO:0000256" key="5">
    <source>
        <dbReference type="SAM" id="MobiDB-lite"/>
    </source>
</evidence>
<feature type="region of interest" description="Disordered" evidence="5">
    <location>
        <begin position="468"/>
        <end position="494"/>
    </location>
</feature>
<dbReference type="SUPFAM" id="SSF144091">
    <property type="entry name" value="Rhomboid-like"/>
    <property type="match status" value="1"/>
</dbReference>
<evidence type="ECO:0000313" key="9">
    <source>
        <dbReference type="Proteomes" id="UP000613580"/>
    </source>
</evidence>
<dbReference type="PANTHER" id="PTHR43066">
    <property type="entry name" value="RHOMBOID-RELATED PROTEIN"/>
    <property type="match status" value="1"/>
</dbReference>
<dbReference type="PROSITE" id="PS51140">
    <property type="entry name" value="CUE"/>
    <property type="match status" value="1"/>
</dbReference>
<dbReference type="CDD" id="cd14279">
    <property type="entry name" value="CUE"/>
    <property type="match status" value="1"/>
</dbReference>
<feature type="transmembrane region" description="Helical" evidence="6">
    <location>
        <begin position="313"/>
        <end position="335"/>
    </location>
</feature>
<sequence length="558" mass="59939">MISSSSLTLSSTAPSFSYYLLSCRAAACARNLKTEPTRTTTTNKTRASNAAQRVLARAVFASLVLQTVSFPTVARSMPMHARSRSVATNEDSFPAVACICRARPSTRSTPTRAFALWASRKDAELRNNSLLLFTCKRVGLISCGRLQHDLNVVCVVVVVPDSLAVASQAELGSIPKNGPAGLGTARGSTRARAGIKSADVPETPGAFGVYSKPEAPRNGLRVEFLGEGMPSSASWVLARLMAGIALTSILVGVFDVKHYFHLQLVPHLSQYYQYWRLPLHHLAFSSSGELFVGEILLFNTAIQVERQFGSQKFASFVVLSLALSTLFSFISLLLIPLRLLTCLPPGPHALLFATLYQHVRIVPPAYSFRILGVTLTNASFMHLLALQLALSHIPGSAVAATVGILVGMAYRSDLTPMKSWRLPSGLVEFGRNWVIPLLGSLKAARRSNRALPDGGAAAPTQDEVITTSRLSAFTSTQRRQPQPSSDGDTPASNANSVMREWVSGIAGRAPAGLRIPTEAEIGQLAGMFPDVRREVLVTTLQRSANIEAAVETLLSSAS</sequence>
<feature type="transmembrane region" description="Helical" evidence="6">
    <location>
        <begin position="389"/>
        <end position="410"/>
    </location>
</feature>
<dbReference type="GO" id="GO:0016020">
    <property type="term" value="C:membrane"/>
    <property type="evidence" value="ECO:0007669"/>
    <property type="project" value="UniProtKB-SubCell"/>
</dbReference>
<keyword evidence="2 6" id="KW-0812">Transmembrane</keyword>
<gene>
    <name evidence="8" type="ORF">HMN09_01144700</name>
</gene>
<dbReference type="AlphaFoldDB" id="A0A8H6S7B6"/>
<organism evidence="8 9">
    <name type="scientific">Mycena chlorophos</name>
    <name type="common">Agaric fungus</name>
    <name type="synonym">Agaricus chlorophos</name>
    <dbReference type="NCBI Taxonomy" id="658473"/>
    <lineage>
        <taxon>Eukaryota</taxon>
        <taxon>Fungi</taxon>
        <taxon>Dikarya</taxon>
        <taxon>Basidiomycota</taxon>
        <taxon>Agaricomycotina</taxon>
        <taxon>Agaricomycetes</taxon>
        <taxon>Agaricomycetidae</taxon>
        <taxon>Agaricales</taxon>
        <taxon>Marasmiineae</taxon>
        <taxon>Mycenaceae</taxon>
        <taxon>Mycena</taxon>
    </lineage>
</organism>
<dbReference type="EMBL" id="JACAZE010000019">
    <property type="protein sequence ID" value="KAF7294163.1"/>
    <property type="molecule type" value="Genomic_DNA"/>
</dbReference>
<reference evidence="8" key="1">
    <citation type="submission" date="2020-05" db="EMBL/GenBank/DDBJ databases">
        <title>Mycena genomes resolve the evolution of fungal bioluminescence.</title>
        <authorList>
            <person name="Tsai I.J."/>
        </authorList>
    </citation>
    <scope>NUCLEOTIDE SEQUENCE</scope>
    <source>
        <strain evidence="8">110903Hualien_Pintung</strain>
    </source>
</reference>
<dbReference type="InterPro" id="IPR035952">
    <property type="entry name" value="Rhomboid-like_sf"/>
</dbReference>